<evidence type="ECO:0000256" key="3">
    <source>
        <dbReference type="ARBA" id="ARBA00022475"/>
    </source>
</evidence>
<protein>
    <submittedName>
        <fullName evidence="8">Urea transporter</fullName>
    </submittedName>
</protein>
<dbReference type="Gene3D" id="1.10.3430.10">
    <property type="entry name" value="Ammonium transporter AmtB like domains"/>
    <property type="match status" value="1"/>
</dbReference>
<dbReference type="PANTHER" id="PTHR10464:SF4">
    <property type="entry name" value="UREA TRANSPORTER"/>
    <property type="match status" value="1"/>
</dbReference>
<gene>
    <name evidence="8" type="ORF">V8J38_03470</name>
</gene>
<evidence type="ECO:0000313" key="9">
    <source>
        <dbReference type="Proteomes" id="UP001363460"/>
    </source>
</evidence>
<reference evidence="8 9" key="1">
    <citation type="submission" date="2024-02" db="EMBL/GenBank/DDBJ databases">
        <title>Distribution and functional of Brevundimonas-related endobacteria within Verticillium dahliae.</title>
        <authorList>
            <person name="Zeng H."/>
        </authorList>
    </citation>
    <scope>NUCLEOTIDE SEQUENCE [LARGE SCALE GENOMIC DNA]</scope>
    <source>
        <strain evidence="8 9">TRM 44200</strain>
    </source>
</reference>
<dbReference type="RefSeq" id="WP_338577911.1">
    <property type="nucleotide sequence ID" value="NZ_CP146369.1"/>
</dbReference>
<feature type="transmembrane region" description="Helical" evidence="7">
    <location>
        <begin position="306"/>
        <end position="327"/>
    </location>
</feature>
<evidence type="ECO:0000256" key="1">
    <source>
        <dbReference type="ARBA" id="ARBA00004651"/>
    </source>
</evidence>
<dbReference type="PANTHER" id="PTHR10464">
    <property type="entry name" value="UREA TRANSPORTER"/>
    <property type="match status" value="1"/>
</dbReference>
<sequence length="362" mass="37115">MWAEKLGGGHAGRASREAMGYGCGILGIAGWIMLGVRFGLTGMLFDDRRPAAVVLGFIDAVLRGVGQVMLQNNTYAGLLFLAGVFYNSALFGAGVLVGATTSTAIAWIFGADPARLRAGLFGFNGALVAVGLLYFLQPGALTWVCVVFAAACSSVVMAAMLNLFSQWKMPVLTAPFVFTTLCVFLATARFGRLQSTDMLPTAGLPHAVTVEGVVNGSTLIEGLFSGVAQVFFQASPITGGLFVVGLLISSRPAAAAALGGSLIGLLGAWGMGAAEPAIRSGAFGFNSVLTAIALASVFLRPGVFSLVYAGLATIAAAVVFAAVSAALEPIGMPAMTLPFVLVVWVFVMAASLFPRVGVVETG</sequence>
<keyword evidence="3" id="KW-1003">Cell membrane</keyword>
<dbReference type="Pfam" id="PF03253">
    <property type="entry name" value="UT"/>
    <property type="match status" value="1"/>
</dbReference>
<evidence type="ECO:0000256" key="5">
    <source>
        <dbReference type="ARBA" id="ARBA00022989"/>
    </source>
</evidence>
<feature type="transmembrane region" description="Helical" evidence="7">
    <location>
        <begin position="141"/>
        <end position="164"/>
    </location>
</feature>
<feature type="transmembrane region" description="Helical" evidence="7">
    <location>
        <begin position="255"/>
        <end position="274"/>
    </location>
</feature>
<keyword evidence="6 7" id="KW-0472">Membrane</keyword>
<keyword evidence="4 7" id="KW-0812">Transmembrane</keyword>
<feature type="transmembrane region" description="Helical" evidence="7">
    <location>
        <begin position="333"/>
        <end position="353"/>
    </location>
</feature>
<keyword evidence="5 7" id="KW-1133">Transmembrane helix</keyword>
<comment type="similarity">
    <text evidence="2">Belongs to the urea transporter family.</text>
</comment>
<comment type="subcellular location">
    <subcellularLocation>
        <location evidence="1">Cell membrane</location>
        <topology evidence="1">Multi-pass membrane protein</topology>
    </subcellularLocation>
</comment>
<dbReference type="InterPro" id="IPR004937">
    <property type="entry name" value="Urea_transporter"/>
</dbReference>
<feature type="transmembrane region" description="Helical" evidence="7">
    <location>
        <begin position="76"/>
        <end position="109"/>
    </location>
</feature>
<organism evidence="8 9">
    <name type="scientific">Brevundimonas olei</name>
    <dbReference type="NCBI Taxonomy" id="657642"/>
    <lineage>
        <taxon>Bacteria</taxon>
        <taxon>Pseudomonadati</taxon>
        <taxon>Pseudomonadota</taxon>
        <taxon>Alphaproteobacteria</taxon>
        <taxon>Caulobacterales</taxon>
        <taxon>Caulobacteraceae</taxon>
        <taxon>Brevundimonas</taxon>
    </lineage>
</organism>
<accession>A0ABZ2ID78</accession>
<feature type="transmembrane region" description="Helical" evidence="7">
    <location>
        <begin position="116"/>
        <end position="135"/>
    </location>
</feature>
<feature type="transmembrane region" description="Helical" evidence="7">
    <location>
        <begin position="280"/>
        <end position="299"/>
    </location>
</feature>
<evidence type="ECO:0000313" key="8">
    <source>
        <dbReference type="EMBL" id="WWT55510.1"/>
    </source>
</evidence>
<dbReference type="InterPro" id="IPR029020">
    <property type="entry name" value="Ammonium/urea_transptr"/>
</dbReference>
<evidence type="ECO:0000256" key="2">
    <source>
        <dbReference type="ARBA" id="ARBA00005914"/>
    </source>
</evidence>
<proteinExistence type="inferred from homology"/>
<feature type="transmembrane region" description="Helical" evidence="7">
    <location>
        <begin position="230"/>
        <end position="248"/>
    </location>
</feature>
<dbReference type="Proteomes" id="UP001363460">
    <property type="component" value="Chromosome"/>
</dbReference>
<feature type="transmembrane region" description="Helical" evidence="7">
    <location>
        <begin position="171"/>
        <end position="190"/>
    </location>
</feature>
<evidence type="ECO:0000256" key="4">
    <source>
        <dbReference type="ARBA" id="ARBA00022692"/>
    </source>
</evidence>
<dbReference type="EMBL" id="CP146369">
    <property type="protein sequence ID" value="WWT55510.1"/>
    <property type="molecule type" value="Genomic_DNA"/>
</dbReference>
<feature type="transmembrane region" description="Helical" evidence="7">
    <location>
        <begin position="18"/>
        <end position="40"/>
    </location>
</feature>
<keyword evidence="9" id="KW-1185">Reference proteome</keyword>
<evidence type="ECO:0000256" key="6">
    <source>
        <dbReference type="ARBA" id="ARBA00023136"/>
    </source>
</evidence>
<evidence type="ECO:0000256" key="7">
    <source>
        <dbReference type="SAM" id="Phobius"/>
    </source>
</evidence>
<dbReference type="PIRSF" id="PIRSF016502">
    <property type="entry name" value="Urea_transporter"/>
    <property type="match status" value="1"/>
</dbReference>
<name>A0ABZ2ID78_9CAUL</name>